<feature type="region of interest" description="Disordered" evidence="2">
    <location>
        <begin position="14"/>
        <end position="75"/>
    </location>
</feature>
<keyword evidence="5" id="KW-1185">Reference proteome</keyword>
<evidence type="ECO:0000256" key="1">
    <source>
        <dbReference type="PROSITE-ProRule" id="PRU00723"/>
    </source>
</evidence>
<dbReference type="Proteomes" id="UP001219525">
    <property type="component" value="Unassembled WGS sequence"/>
</dbReference>
<dbReference type="GO" id="GO:0008270">
    <property type="term" value="F:zinc ion binding"/>
    <property type="evidence" value="ECO:0007669"/>
    <property type="project" value="UniProtKB-KW"/>
</dbReference>
<dbReference type="EMBL" id="JARJCW010000104">
    <property type="protein sequence ID" value="KAJ7193784.1"/>
    <property type="molecule type" value="Genomic_DNA"/>
</dbReference>
<evidence type="ECO:0000259" key="3">
    <source>
        <dbReference type="PROSITE" id="PS50103"/>
    </source>
</evidence>
<feature type="domain" description="C3H1-type" evidence="3">
    <location>
        <begin position="294"/>
        <end position="321"/>
    </location>
</feature>
<evidence type="ECO:0000313" key="5">
    <source>
        <dbReference type="Proteomes" id="UP001219525"/>
    </source>
</evidence>
<feature type="zinc finger region" description="C3H1-type" evidence="1">
    <location>
        <begin position="294"/>
        <end position="321"/>
    </location>
</feature>
<reference evidence="4" key="1">
    <citation type="submission" date="2023-03" db="EMBL/GenBank/DDBJ databases">
        <title>Massive genome expansion in bonnet fungi (Mycena s.s.) driven by repeated elements and novel gene families across ecological guilds.</title>
        <authorList>
            <consortium name="Lawrence Berkeley National Laboratory"/>
            <person name="Harder C.B."/>
            <person name="Miyauchi S."/>
            <person name="Viragh M."/>
            <person name="Kuo A."/>
            <person name="Thoen E."/>
            <person name="Andreopoulos B."/>
            <person name="Lu D."/>
            <person name="Skrede I."/>
            <person name="Drula E."/>
            <person name="Henrissat B."/>
            <person name="Morin E."/>
            <person name="Kohler A."/>
            <person name="Barry K."/>
            <person name="LaButti K."/>
            <person name="Morin E."/>
            <person name="Salamov A."/>
            <person name="Lipzen A."/>
            <person name="Mereny Z."/>
            <person name="Hegedus B."/>
            <person name="Baldrian P."/>
            <person name="Stursova M."/>
            <person name="Weitz H."/>
            <person name="Taylor A."/>
            <person name="Grigoriev I.V."/>
            <person name="Nagy L.G."/>
            <person name="Martin F."/>
            <person name="Kauserud H."/>
        </authorList>
    </citation>
    <scope>NUCLEOTIDE SEQUENCE</scope>
    <source>
        <strain evidence="4">9144</strain>
    </source>
</reference>
<keyword evidence="1" id="KW-0479">Metal-binding</keyword>
<evidence type="ECO:0000313" key="4">
    <source>
        <dbReference type="EMBL" id="KAJ7193784.1"/>
    </source>
</evidence>
<proteinExistence type="predicted"/>
<sequence length="341" mass="37853">MAFSSSVIQPYVEQVNAHAAQQRRVGAPPGDDNSGLGSDRGRPNGDGSGPAGRKRPAEELDDEQGPPTGKRAKFNPAAVAWKTEADRFLDAVAYSPQHLLVVKQVEVYSLDIKEALRLLSVALGKPPLPDSLWKDVLLDRFVDLDVIIANRFAMEPDEPQQLVLGDHYLEVKKPKVVSRVGNHGEWLLAFRAFEKAVNFAFNGRRDELEAYENHIHDLFASWHPSLHHRIINYDRAARTLIGQSHGILFSDIGKLRACENAHLSAGGICVASSSSSTLHDQKTRNRKPAKRADSEAGEVCRNHNYGKCQRESECRYRHVCLGCKGDSHTIGDCPDKQRRQA</sequence>
<protein>
    <recommendedName>
        <fullName evidence="3">C3H1-type domain-containing protein</fullName>
    </recommendedName>
</protein>
<comment type="caution">
    <text evidence="4">The sequence shown here is derived from an EMBL/GenBank/DDBJ whole genome shotgun (WGS) entry which is preliminary data.</text>
</comment>
<name>A0AAD6Y2Q7_9AGAR</name>
<dbReference type="AlphaFoldDB" id="A0AAD6Y2Q7"/>
<keyword evidence="1" id="KW-0863">Zinc-finger</keyword>
<evidence type="ECO:0000256" key="2">
    <source>
        <dbReference type="SAM" id="MobiDB-lite"/>
    </source>
</evidence>
<keyword evidence="1" id="KW-0862">Zinc</keyword>
<dbReference type="PROSITE" id="PS50103">
    <property type="entry name" value="ZF_C3H1"/>
    <property type="match status" value="1"/>
</dbReference>
<accession>A0AAD6Y2Q7</accession>
<gene>
    <name evidence="4" type="ORF">GGX14DRAFT_378574</name>
</gene>
<organism evidence="4 5">
    <name type="scientific">Mycena pura</name>
    <dbReference type="NCBI Taxonomy" id="153505"/>
    <lineage>
        <taxon>Eukaryota</taxon>
        <taxon>Fungi</taxon>
        <taxon>Dikarya</taxon>
        <taxon>Basidiomycota</taxon>
        <taxon>Agaricomycotina</taxon>
        <taxon>Agaricomycetes</taxon>
        <taxon>Agaricomycetidae</taxon>
        <taxon>Agaricales</taxon>
        <taxon>Marasmiineae</taxon>
        <taxon>Mycenaceae</taxon>
        <taxon>Mycena</taxon>
    </lineage>
</organism>
<dbReference type="InterPro" id="IPR000571">
    <property type="entry name" value="Znf_CCCH"/>
</dbReference>